<feature type="compositionally biased region" description="Basic and acidic residues" evidence="7">
    <location>
        <begin position="610"/>
        <end position="752"/>
    </location>
</feature>
<feature type="compositionally biased region" description="Low complexity" evidence="7">
    <location>
        <begin position="922"/>
        <end position="942"/>
    </location>
</feature>
<evidence type="ECO:0000256" key="4">
    <source>
        <dbReference type="ARBA" id="ARBA00022833"/>
    </source>
</evidence>
<evidence type="ECO:0000256" key="7">
    <source>
        <dbReference type="SAM" id="MobiDB-lite"/>
    </source>
</evidence>
<keyword evidence="4" id="KW-0862">Zinc</keyword>
<dbReference type="PANTHER" id="PTHR23337">
    <property type="entry name" value="ZINC FINGER CW-TYPE COILED-COIL DOMAIN PROTEIN 1"/>
    <property type="match status" value="1"/>
</dbReference>
<evidence type="ECO:0000256" key="2">
    <source>
        <dbReference type="ARBA" id="ARBA00022723"/>
    </source>
</evidence>
<organism evidence="9 10">
    <name type="scientific">Mytilus coruscus</name>
    <name type="common">Sea mussel</name>
    <dbReference type="NCBI Taxonomy" id="42192"/>
    <lineage>
        <taxon>Eukaryota</taxon>
        <taxon>Metazoa</taxon>
        <taxon>Spiralia</taxon>
        <taxon>Lophotrochozoa</taxon>
        <taxon>Mollusca</taxon>
        <taxon>Bivalvia</taxon>
        <taxon>Autobranchia</taxon>
        <taxon>Pteriomorphia</taxon>
        <taxon>Mytilida</taxon>
        <taxon>Mytiloidea</taxon>
        <taxon>Mytilidae</taxon>
        <taxon>Mytilinae</taxon>
        <taxon>Mytilus</taxon>
    </lineage>
</organism>
<dbReference type="InterPro" id="IPR041006">
    <property type="entry name" value="Morc_S5"/>
</dbReference>
<dbReference type="PANTHER" id="PTHR23337:SF3">
    <property type="entry name" value="MORC FAMILY CW-TYPE ZINC FINGER 2"/>
    <property type="match status" value="1"/>
</dbReference>
<dbReference type="Pfam" id="PF13589">
    <property type="entry name" value="HATPase_c_3"/>
    <property type="match status" value="1"/>
</dbReference>
<dbReference type="GO" id="GO:0005634">
    <property type="term" value="C:nucleus"/>
    <property type="evidence" value="ECO:0007669"/>
    <property type="project" value="UniProtKB-SubCell"/>
</dbReference>
<dbReference type="InterPro" id="IPR056360">
    <property type="entry name" value="Chromo_MORC2_6th"/>
</dbReference>
<name>A0A6J8DY87_MYTCO</name>
<gene>
    <name evidence="9" type="ORF">MCOR_45705</name>
</gene>
<dbReference type="Gene3D" id="2.30.30.140">
    <property type="match status" value="1"/>
</dbReference>
<dbReference type="Gene3D" id="3.30.40.100">
    <property type="match status" value="1"/>
</dbReference>
<feature type="compositionally biased region" description="Basic and acidic residues" evidence="7">
    <location>
        <begin position="303"/>
        <end position="331"/>
    </location>
</feature>
<feature type="region of interest" description="Disordered" evidence="7">
    <location>
        <begin position="565"/>
        <end position="852"/>
    </location>
</feature>
<evidence type="ECO:0000256" key="6">
    <source>
        <dbReference type="ARBA" id="ARBA00023242"/>
    </source>
</evidence>
<dbReference type="PROSITE" id="PS51050">
    <property type="entry name" value="ZF_CW"/>
    <property type="match status" value="1"/>
</dbReference>
<keyword evidence="6" id="KW-0539">Nucleus</keyword>
<feature type="region of interest" description="Disordered" evidence="7">
    <location>
        <begin position="303"/>
        <end position="356"/>
    </location>
</feature>
<dbReference type="Pfam" id="PF17942">
    <property type="entry name" value="Morc6_S5"/>
    <property type="match status" value="1"/>
</dbReference>
<dbReference type="InterPro" id="IPR011124">
    <property type="entry name" value="Znf_CW"/>
</dbReference>
<feature type="compositionally biased region" description="Basic and acidic residues" evidence="7">
    <location>
        <begin position="342"/>
        <end position="356"/>
    </location>
</feature>
<keyword evidence="3" id="KW-0863">Zinc-finger</keyword>
<accession>A0A6J8DY87</accession>
<evidence type="ECO:0000256" key="3">
    <source>
        <dbReference type="ARBA" id="ARBA00022771"/>
    </source>
</evidence>
<dbReference type="EC" id="3.6.1.3" evidence="9"/>
<dbReference type="Pfam" id="PF23327">
    <property type="entry name" value="Chromo_MORC2_6th"/>
    <property type="match status" value="1"/>
</dbReference>
<proteinExistence type="predicted"/>
<evidence type="ECO:0000259" key="8">
    <source>
        <dbReference type="PROSITE" id="PS51050"/>
    </source>
</evidence>
<reference evidence="9 10" key="1">
    <citation type="submission" date="2020-06" db="EMBL/GenBank/DDBJ databases">
        <authorList>
            <person name="Li R."/>
            <person name="Bekaert M."/>
        </authorList>
    </citation>
    <scope>NUCLEOTIDE SEQUENCE [LARGE SCALE GENOMIC DNA]</scope>
    <source>
        <strain evidence="10">wild</strain>
    </source>
</reference>
<feature type="compositionally biased region" description="Polar residues" evidence="7">
    <location>
        <begin position="763"/>
        <end position="775"/>
    </location>
</feature>
<dbReference type="Gene3D" id="3.30.565.10">
    <property type="entry name" value="Histidine kinase-like ATPase, C-terminal domain"/>
    <property type="match status" value="1"/>
</dbReference>
<keyword evidence="10" id="KW-1185">Reference proteome</keyword>
<evidence type="ECO:0000256" key="1">
    <source>
        <dbReference type="ARBA" id="ARBA00004123"/>
    </source>
</evidence>
<feature type="compositionally biased region" description="Acidic residues" evidence="7">
    <location>
        <begin position="821"/>
        <end position="838"/>
    </location>
</feature>
<dbReference type="Proteomes" id="UP000507470">
    <property type="component" value="Unassembled WGS sequence"/>
</dbReference>
<dbReference type="CDD" id="cd04508">
    <property type="entry name" value="Tudor_SF"/>
    <property type="match status" value="1"/>
</dbReference>
<evidence type="ECO:0000256" key="5">
    <source>
        <dbReference type="ARBA" id="ARBA00023054"/>
    </source>
</evidence>
<feature type="domain" description="CW-type" evidence="8">
    <location>
        <begin position="513"/>
        <end position="567"/>
    </location>
</feature>
<keyword evidence="9" id="KW-0378">Hydrolase</keyword>
<keyword evidence="2" id="KW-0479">Metal-binding</keyword>
<dbReference type="CDD" id="cd16931">
    <property type="entry name" value="HATPase_MORC-like"/>
    <property type="match status" value="1"/>
</dbReference>
<dbReference type="GO" id="GO:0008270">
    <property type="term" value="F:zinc ion binding"/>
    <property type="evidence" value="ECO:0007669"/>
    <property type="project" value="UniProtKB-KW"/>
</dbReference>
<sequence>MSQEEYTSLSRAQLSFDYLHTNSTTHEFLFGALAELVDNSRDANATTINIFTVPDESLRGGYLLCFLDDGSGMDPNETADIITFGRSTKRDEENSHIGMYGNGLKSGSMRIGNDLMVFTKKDKAMSCLFLSRTFHEEEGIDEVIVPLPSFEVNSRKPMSKGKKHEIEMELIYKYSPFHNEAEFFEQFDKIESESGTLVIIYNMKLLDNGLPELDVLSDPWDIISAHPSAEEDSDEGSWSRFRTERLMPERKSFRAYTAIVYVDPSMKIYIQGKKVRTKRLACCLYKPKMYKYSSNRFKTRAEMDVTKSKEDAKNAEHRAKEAESKAKHIESKQGGSRKRTQGKAELRRAQQHAAELRRDAKLKKELADRKERSLKEPKTLNFIFGVNLDNRSHDGVFVYNCSRLYKDVKVCVDNCASLYRLEFLRFFRFCSGIVGIVDIPYLVLEPTHNKQDFADAREYRHMMKAMGEHMEQYWKDIGIGNQGVTTFWENFGYVSHSWKDPPSSDIKFQRKRAMQVNTTLQCDNCLKWRIIPFSSNNISKDFSDDWICDMNADVQHNKCTQAEQKMNIPEGQLKKAVRSQEQKQKDIEEDIRRKTEQLEKMQKKQSSSRQAEEKERKRKEDDDRKKQEEIERRRKEKEEAERKKEQARKMREEADKKRKEDAERRRKEELDRKKKLDAERKRKEEQERKKKEESERKKKEESERKKREEAERKREEAAEKKRLDAEKKAEAERKKEIERKKQEAEKKREQKRNSASKRAASPILQSSRITPTSSAKKAKISSPVDSDSDGYVPTKKMKADVDSTPSRRGRKALNRNIVESSCDDSDAVVDTRSEDDDMGIVSTNDTDNEGDLGTKIEARINDKWYSGIVTKINNKDGKWKIKFDHNSKDKYDKWYEKSSKDLRLKSGQPIPESPVQGPPSPVSVSSATEAPSSSTTSQLPSSQITDEIANGYRTCLRYFLPPNWIMDKDAISTMALPELAAFPLDDFFDHYEKGLRKLVGNFQTEASQRKQESDQAVTKLSSVRKLIAKLLKSINEDFDIDPDADGDQVDELLAACVKQAVQSQP</sequence>
<dbReference type="SUPFAM" id="SSF55874">
    <property type="entry name" value="ATPase domain of HSP90 chaperone/DNA topoisomerase II/histidine kinase"/>
    <property type="match status" value="1"/>
</dbReference>
<dbReference type="AlphaFoldDB" id="A0A6J8DY87"/>
<comment type="subcellular location">
    <subcellularLocation>
        <location evidence="1">Nucleus</location>
    </subcellularLocation>
</comment>
<dbReference type="OrthoDB" id="10251809at2759"/>
<dbReference type="Pfam" id="PF07496">
    <property type="entry name" value="zf-CW"/>
    <property type="match status" value="1"/>
</dbReference>
<dbReference type="InterPro" id="IPR036890">
    <property type="entry name" value="HATPase_C_sf"/>
</dbReference>
<protein>
    <submittedName>
        <fullName evidence="9">MORC</fullName>
        <ecNumber evidence="9">3.6.1.3</ecNumber>
    </submittedName>
</protein>
<dbReference type="GO" id="GO:0016787">
    <property type="term" value="F:hydrolase activity"/>
    <property type="evidence" value="ECO:0007669"/>
    <property type="project" value="UniProtKB-KW"/>
</dbReference>
<keyword evidence="5" id="KW-0175">Coiled coil</keyword>
<evidence type="ECO:0000313" key="9">
    <source>
        <dbReference type="EMBL" id="CAC5412718.1"/>
    </source>
</evidence>
<dbReference type="EMBL" id="CACVKT020008083">
    <property type="protein sequence ID" value="CAC5412718.1"/>
    <property type="molecule type" value="Genomic_DNA"/>
</dbReference>
<evidence type="ECO:0000313" key="10">
    <source>
        <dbReference type="Proteomes" id="UP000507470"/>
    </source>
</evidence>
<feature type="region of interest" description="Disordered" evidence="7">
    <location>
        <begin position="904"/>
        <end position="942"/>
    </location>
</feature>
<feature type="compositionally biased region" description="Basic and acidic residues" evidence="7">
    <location>
        <begin position="578"/>
        <end position="602"/>
    </location>
</feature>